<evidence type="ECO:0000256" key="8">
    <source>
        <dbReference type="HAMAP-Rule" id="MF_00265"/>
    </source>
</evidence>
<dbReference type="GO" id="GO:0016787">
    <property type="term" value="F:hydrolase activity"/>
    <property type="evidence" value="ECO:0007669"/>
    <property type="project" value="UniProtKB-KW"/>
</dbReference>
<dbReference type="InterPro" id="IPR002716">
    <property type="entry name" value="PIN_dom"/>
</dbReference>
<dbReference type="OrthoDB" id="9804823at2"/>
<dbReference type="STRING" id="1793.AWC04_16855"/>
<dbReference type="Pfam" id="PF01850">
    <property type="entry name" value="PIN"/>
    <property type="match status" value="1"/>
</dbReference>
<keyword evidence="3 8" id="KW-0540">Nuclease</keyword>
<reference evidence="9 10" key="1">
    <citation type="submission" date="2016-01" db="EMBL/GenBank/DDBJ databases">
        <title>The new phylogeny of the genus Mycobacterium.</title>
        <authorList>
            <person name="Tarcisio F."/>
            <person name="Conor M."/>
            <person name="Antonella G."/>
            <person name="Elisabetta G."/>
            <person name="Giulia F.S."/>
            <person name="Sara T."/>
            <person name="Anna F."/>
            <person name="Clotilde B."/>
            <person name="Roberto B."/>
            <person name="Veronica D.S."/>
            <person name="Fabio R."/>
            <person name="Monica P."/>
            <person name="Olivier J."/>
            <person name="Enrico T."/>
            <person name="Nicola S."/>
        </authorList>
    </citation>
    <scope>NUCLEOTIDE SEQUENCE [LARGE SCALE GENOMIC DNA]</scope>
    <source>
        <strain evidence="9 10">DSM 44179</strain>
    </source>
</reference>
<comment type="function">
    <text evidence="8">Toxic component of a toxin-antitoxin (TA) system. An RNase.</text>
</comment>
<evidence type="ECO:0000256" key="5">
    <source>
        <dbReference type="ARBA" id="ARBA00022801"/>
    </source>
</evidence>
<dbReference type="InterPro" id="IPR022907">
    <property type="entry name" value="VapC_family"/>
</dbReference>
<keyword evidence="5 8" id="KW-0378">Hydrolase</keyword>
<dbReference type="AlphaFoldDB" id="A0A1X1R4V2"/>
<feature type="binding site" evidence="8">
    <location>
        <position position="6"/>
    </location>
    <ligand>
        <name>Mg(2+)</name>
        <dbReference type="ChEBI" id="CHEBI:18420"/>
    </ligand>
</feature>
<accession>A0A1X1R4V2</accession>
<evidence type="ECO:0000256" key="7">
    <source>
        <dbReference type="ARBA" id="ARBA00038093"/>
    </source>
</evidence>
<evidence type="ECO:0000256" key="3">
    <source>
        <dbReference type="ARBA" id="ARBA00022722"/>
    </source>
</evidence>
<dbReference type="PANTHER" id="PTHR33653:SF1">
    <property type="entry name" value="RIBONUCLEASE VAPC2"/>
    <property type="match status" value="1"/>
</dbReference>
<comment type="cofactor">
    <cofactor evidence="1 8">
        <name>Mg(2+)</name>
        <dbReference type="ChEBI" id="CHEBI:18420"/>
    </cofactor>
</comment>
<feature type="binding site" evidence="8">
    <location>
        <position position="101"/>
    </location>
    <ligand>
        <name>Mg(2+)</name>
        <dbReference type="ChEBI" id="CHEBI:18420"/>
    </ligand>
</feature>
<dbReference type="Gene3D" id="3.40.50.1010">
    <property type="entry name" value="5'-nuclease"/>
    <property type="match status" value="1"/>
</dbReference>
<dbReference type="EC" id="3.1.-.-" evidence="8"/>
<name>A0A1X1R4V2_MYCFA</name>
<dbReference type="EMBL" id="LQOJ01000053">
    <property type="protein sequence ID" value="ORU99303.1"/>
    <property type="molecule type" value="Genomic_DNA"/>
</dbReference>
<comment type="caution">
    <text evidence="9">The sequence shown here is derived from an EMBL/GenBank/DDBJ whole genome shotgun (WGS) entry which is preliminary data.</text>
</comment>
<comment type="similarity">
    <text evidence="7 8">Belongs to the PINc/VapC protein family.</text>
</comment>
<dbReference type="GO" id="GO:0000287">
    <property type="term" value="F:magnesium ion binding"/>
    <property type="evidence" value="ECO:0007669"/>
    <property type="project" value="UniProtKB-UniRule"/>
</dbReference>
<keyword evidence="4 8" id="KW-0479">Metal-binding</keyword>
<evidence type="ECO:0000256" key="6">
    <source>
        <dbReference type="ARBA" id="ARBA00022842"/>
    </source>
</evidence>
<keyword evidence="8" id="KW-0800">Toxin</keyword>
<evidence type="ECO:0000256" key="1">
    <source>
        <dbReference type="ARBA" id="ARBA00001946"/>
    </source>
</evidence>
<dbReference type="GO" id="GO:0090729">
    <property type="term" value="F:toxin activity"/>
    <property type="evidence" value="ECO:0007669"/>
    <property type="project" value="UniProtKB-KW"/>
</dbReference>
<dbReference type="CDD" id="cd18746">
    <property type="entry name" value="PIN_VapC4-5_FitB-like"/>
    <property type="match status" value="1"/>
</dbReference>
<evidence type="ECO:0000256" key="2">
    <source>
        <dbReference type="ARBA" id="ARBA00022649"/>
    </source>
</evidence>
<organism evidence="9 10">
    <name type="scientific">Mycolicibacterium fallax</name>
    <name type="common">Mycobacterium fallax</name>
    <dbReference type="NCBI Taxonomy" id="1793"/>
    <lineage>
        <taxon>Bacteria</taxon>
        <taxon>Bacillati</taxon>
        <taxon>Actinomycetota</taxon>
        <taxon>Actinomycetes</taxon>
        <taxon>Mycobacteriales</taxon>
        <taxon>Mycobacteriaceae</taxon>
        <taxon>Mycolicibacterium</taxon>
    </lineage>
</organism>
<keyword evidence="2 8" id="KW-1277">Toxin-antitoxin system</keyword>
<protein>
    <recommendedName>
        <fullName evidence="8">Ribonuclease VapC</fullName>
        <shortName evidence="8">RNase VapC</shortName>
        <ecNumber evidence="8">3.1.-.-</ecNumber>
    </recommendedName>
    <alternativeName>
        <fullName evidence="8">Toxin VapC</fullName>
    </alternativeName>
</protein>
<keyword evidence="10" id="KW-1185">Reference proteome</keyword>
<dbReference type="GO" id="GO:0004540">
    <property type="term" value="F:RNA nuclease activity"/>
    <property type="evidence" value="ECO:0007669"/>
    <property type="project" value="InterPro"/>
</dbReference>
<evidence type="ECO:0000256" key="4">
    <source>
        <dbReference type="ARBA" id="ARBA00022723"/>
    </source>
</evidence>
<gene>
    <name evidence="8" type="primary">vapC</name>
    <name evidence="9" type="ORF">AWC04_16855</name>
</gene>
<dbReference type="InterPro" id="IPR050556">
    <property type="entry name" value="Type_II_TA_system_RNase"/>
</dbReference>
<dbReference type="InterPro" id="IPR029060">
    <property type="entry name" value="PIN-like_dom_sf"/>
</dbReference>
<evidence type="ECO:0000313" key="10">
    <source>
        <dbReference type="Proteomes" id="UP000193484"/>
    </source>
</evidence>
<dbReference type="RefSeq" id="WP_085099241.1">
    <property type="nucleotide sequence ID" value="NZ_AP022603.1"/>
</dbReference>
<keyword evidence="6 8" id="KW-0460">Magnesium</keyword>
<dbReference type="HAMAP" id="MF_00265">
    <property type="entry name" value="VapC_Nob1"/>
    <property type="match status" value="1"/>
</dbReference>
<sequence>MKLLLDTNVISDARLKRSSALMSWLAGQEIGNLALSVITMLELERGVRRKERTDSSGARPLRLWLEQDVRPMFEGRLLPVDEPTAITAAGLHIPDPLPEMDALIASTAIVRDLVLVTRNVRDFQRTGVRLLNPWESAS</sequence>
<dbReference type="PANTHER" id="PTHR33653">
    <property type="entry name" value="RIBONUCLEASE VAPC2"/>
    <property type="match status" value="1"/>
</dbReference>
<dbReference type="SUPFAM" id="SSF88723">
    <property type="entry name" value="PIN domain-like"/>
    <property type="match status" value="1"/>
</dbReference>
<proteinExistence type="inferred from homology"/>
<evidence type="ECO:0000313" key="9">
    <source>
        <dbReference type="EMBL" id="ORU99303.1"/>
    </source>
</evidence>
<dbReference type="Proteomes" id="UP000193484">
    <property type="component" value="Unassembled WGS sequence"/>
</dbReference>